<dbReference type="VEuPathDB" id="FungiDB:BO83DRAFT_148691"/>
<feature type="transmembrane region" description="Helical" evidence="1">
    <location>
        <begin position="34"/>
        <end position="54"/>
    </location>
</feature>
<evidence type="ECO:0000256" key="1">
    <source>
        <dbReference type="SAM" id="Phobius"/>
    </source>
</evidence>
<name>A0A317UTW0_ASPEC</name>
<comment type="caution">
    <text evidence="2">The sequence shown here is derived from an EMBL/GenBank/DDBJ whole genome shotgun (WGS) entry which is preliminary data.</text>
</comment>
<dbReference type="EMBL" id="MSFU01000033">
    <property type="protein sequence ID" value="PWY63967.1"/>
    <property type="molecule type" value="Genomic_DNA"/>
</dbReference>
<keyword evidence="1" id="KW-0812">Transmembrane</keyword>
<proteinExistence type="predicted"/>
<evidence type="ECO:0000313" key="3">
    <source>
        <dbReference type="Proteomes" id="UP000246171"/>
    </source>
</evidence>
<keyword evidence="1" id="KW-0472">Membrane</keyword>
<protein>
    <recommendedName>
        <fullName evidence="4">Transmembrane protein</fullName>
    </recommendedName>
</protein>
<evidence type="ECO:0000313" key="2">
    <source>
        <dbReference type="EMBL" id="PWY63967.1"/>
    </source>
</evidence>
<dbReference type="GeneID" id="37048184"/>
<evidence type="ECO:0008006" key="4">
    <source>
        <dbReference type="Google" id="ProtNLM"/>
    </source>
</evidence>
<organism evidence="2 3">
    <name type="scientific">Aspergillus eucalypticola (strain CBS 122712 / IBT 29274)</name>
    <dbReference type="NCBI Taxonomy" id="1448314"/>
    <lineage>
        <taxon>Eukaryota</taxon>
        <taxon>Fungi</taxon>
        <taxon>Dikarya</taxon>
        <taxon>Ascomycota</taxon>
        <taxon>Pezizomycotina</taxon>
        <taxon>Eurotiomycetes</taxon>
        <taxon>Eurotiomycetidae</taxon>
        <taxon>Eurotiales</taxon>
        <taxon>Aspergillaceae</taxon>
        <taxon>Aspergillus</taxon>
        <taxon>Aspergillus subgen. Circumdati</taxon>
    </lineage>
</organism>
<gene>
    <name evidence="2" type="ORF">BO83DRAFT_148691</name>
</gene>
<dbReference type="RefSeq" id="XP_025383557.1">
    <property type="nucleotide sequence ID" value="XM_025526222.1"/>
</dbReference>
<keyword evidence="3" id="KW-1185">Reference proteome</keyword>
<keyword evidence="1" id="KW-1133">Transmembrane helix</keyword>
<accession>A0A317UTW0</accession>
<sequence>MGLGGRQGVNWRRTHTLPLENPKKKKRQKDLAKINLFFSLSFILSIFSFWLFFFPPSLALLLYT</sequence>
<dbReference type="AlphaFoldDB" id="A0A317UTW0"/>
<dbReference type="Proteomes" id="UP000246171">
    <property type="component" value="Unassembled WGS sequence"/>
</dbReference>
<reference evidence="2" key="1">
    <citation type="submission" date="2016-12" db="EMBL/GenBank/DDBJ databases">
        <title>The genomes of Aspergillus section Nigri reveals drivers in fungal speciation.</title>
        <authorList>
            <consortium name="DOE Joint Genome Institute"/>
            <person name="Vesth T.C."/>
            <person name="Nybo J."/>
            <person name="Theobald S."/>
            <person name="Brandl J."/>
            <person name="Frisvad J.C."/>
            <person name="Nielsen K.F."/>
            <person name="Lyhne E.K."/>
            <person name="Kogle M.E."/>
            <person name="Kuo A."/>
            <person name="Riley R."/>
            <person name="Clum A."/>
            <person name="Nolan M."/>
            <person name="Lipzen A."/>
            <person name="Salamov A."/>
            <person name="Henrissat B."/>
            <person name="Wiebenga A."/>
            <person name="De vries R.P."/>
            <person name="Grigoriev I.V."/>
            <person name="Mortensen U.H."/>
            <person name="Andersen M.R."/>
            <person name="Baker S.E."/>
        </authorList>
    </citation>
    <scope>NUCLEOTIDE SEQUENCE</scope>
    <source>
        <strain evidence="2">CBS 122712</strain>
    </source>
</reference>